<dbReference type="InterPro" id="IPR036059">
    <property type="entry name" value="TldD/PmbA_sf"/>
</dbReference>
<comment type="caution">
    <text evidence="1">The sequence shown here is derived from an EMBL/GenBank/DDBJ whole genome shotgun (WGS) entry which is preliminary data.</text>
</comment>
<dbReference type="EMBL" id="VSSQ01044140">
    <property type="protein sequence ID" value="MPM97937.1"/>
    <property type="molecule type" value="Genomic_DNA"/>
</dbReference>
<accession>A0A645E7T8</accession>
<name>A0A645E7T8_9ZZZZ</name>
<dbReference type="GO" id="GO:0008237">
    <property type="term" value="F:metallopeptidase activity"/>
    <property type="evidence" value="ECO:0007669"/>
    <property type="project" value="InterPro"/>
</dbReference>
<gene>
    <name evidence="1" type="ORF">SDC9_145117</name>
</gene>
<dbReference type="AlphaFoldDB" id="A0A645E7T8"/>
<dbReference type="SUPFAM" id="SSF111283">
    <property type="entry name" value="Putative modulator of DNA gyrase, PmbA/TldD"/>
    <property type="match status" value="1"/>
</dbReference>
<evidence type="ECO:0000313" key="1">
    <source>
        <dbReference type="EMBL" id="MPM97937.1"/>
    </source>
</evidence>
<sequence>MYVDGREDELVRGVDMIGTPLSMFSNIEHAGGEYEIFTGTCGASSGNVPVTAISPTIFVNKVELQKKPKPSVTPALLPRP</sequence>
<evidence type="ECO:0008006" key="2">
    <source>
        <dbReference type="Google" id="ProtNLM"/>
    </source>
</evidence>
<reference evidence="1" key="1">
    <citation type="submission" date="2019-08" db="EMBL/GenBank/DDBJ databases">
        <authorList>
            <person name="Kucharzyk K."/>
            <person name="Murdoch R.W."/>
            <person name="Higgins S."/>
            <person name="Loffler F."/>
        </authorList>
    </citation>
    <scope>NUCLEOTIDE SEQUENCE</scope>
</reference>
<protein>
    <recommendedName>
        <fullName evidence="2">Metalloprotease TldD</fullName>
    </recommendedName>
</protein>
<dbReference type="GO" id="GO:0006508">
    <property type="term" value="P:proteolysis"/>
    <property type="evidence" value="ECO:0007669"/>
    <property type="project" value="InterPro"/>
</dbReference>
<organism evidence="1">
    <name type="scientific">bioreactor metagenome</name>
    <dbReference type="NCBI Taxonomy" id="1076179"/>
    <lineage>
        <taxon>unclassified sequences</taxon>
        <taxon>metagenomes</taxon>
        <taxon>ecological metagenomes</taxon>
    </lineage>
</organism>
<proteinExistence type="predicted"/>